<accession>A0A517RNY1</accession>
<evidence type="ECO:0000313" key="2">
    <source>
        <dbReference type="Proteomes" id="UP000317171"/>
    </source>
</evidence>
<reference evidence="1 2" key="1">
    <citation type="submission" date="2019-02" db="EMBL/GenBank/DDBJ databases">
        <title>Deep-cultivation of Planctomycetes and their phenomic and genomic characterization uncovers novel biology.</title>
        <authorList>
            <person name="Wiegand S."/>
            <person name="Jogler M."/>
            <person name="Boedeker C."/>
            <person name="Pinto D."/>
            <person name="Vollmers J."/>
            <person name="Rivas-Marin E."/>
            <person name="Kohn T."/>
            <person name="Peeters S.H."/>
            <person name="Heuer A."/>
            <person name="Rast P."/>
            <person name="Oberbeckmann S."/>
            <person name="Bunk B."/>
            <person name="Jeske O."/>
            <person name="Meyerdierks A."/>
            <person name="Storesund J.E."/>
            <person name="Kallscheuer N."/>
            <person name="Luecker S."/>
            <person name="Lage O.M."/>
            <person name="Pohl T."/>
            <person name="Merkel B.J."/>
            <person name="Hornburger P."/>
            <person name="Mueller R.-W."/>
            <person name="Bruemmer F."/>
            <person name="Labrenz M."/>
            <person name="Spormann A.M."/>
            <person name="Op den Camp H."/>
            <person name="Overmann J."/>
            <person name="Amann R."/>
            <person name="Jetten M.S.M."/>
            <person name="Mascher T."/>
            <person name="Medema M.H."/>
            <person name="Devos D.P."/>
            <person name="Kaster A.-K."/>
            <person name="Ovreas L."/>
            <person name="Rohde M."/>
            <person name="Galperin M.Y."/>
            <person name="Jogler C."/>
        </authorList>
    </citation>
    <scope>NUCLEOTIDE SEQUENCE [LARGE SCALE GENOMIC DNA]</scope>
    <source>
        <strain evidence="1 2">Pan241w</strain>
    </source>
</reference>
<proteinExistence type="predicted"/>
<dbReference type="Proteomes" id="UP000317171">
    <property type="component" value="Chromosome"/>
</dbReference>
<gene>
    <name evidence="1" type="ORF">Pan241w_57270</name>
</gene>
<keyword evidence="2" id="KW-1185">Reference proteome</keyword>
<name>A0A517RNY1_9PLAN</name>
<organism evidence="1 2">
    <name type="scientific">Gimesia alba</name>
    <dbReference type="NCBI Taxonomy" id="2527973"/>
    <lineage>
        <taxon>Bacteria</taxon>
        <taxon>Pseudomonadati</taxon>
        <taxon>Planctomycetota</taxon>
        <taxon>Planctomycetia</taxon>
        <taxon>Planctomycetales</taxon>
        <taxon>Planctomycetaceae</taxon>
        <taxon>Gimesia</taxon>
    </lineage>
</organism>
<dbReference type="KEGG" id="gaz:Pan241w_57270"/>
<dbReference type="AlphaFoldDB" id="A0A517RNY1"/>
<evidence type="ECO:0000313" key="1">
    <source>
        <dbReference type="EMBL" id="QDT45601.1"/>
    </source>
</evidence>
<sequence length="54" mass="6027">MSLCKVNSDGNLLSLSHMLIQKNINFLHVRLCGLFASFSDLTLKSLKSVINFSQ</sequence>
<protein>
    <submittedName>
        <fullName evidence="1">Uncharacterized protein</fullName>
    </submittedName>
</protein>
<dbReference type="EMBL" id="CP036269">
    <property type="protein sequence ID" value="QDT45601.1"/>
    <property type="molecule type" value="Genomic_DNA"/>
</dbReference>